<dbReference type="Gene3D" id="3.40.50.150">
    <property type="entry name" value="Vaccinia Virus protein VP39"/>
    <property type="match status" value="1"/>
</dbReference>
<comment type="catalytic activity">
    <reaction evidence="5">
        <text>adenosine(58) in tRNA + S-adenosyl-L-methionine = N(1)-methyladenosine(58) in tRNA + S-adenosyl-L-homocysteine + H(+)</text>
        <dbReference type="Rhea" id="RHEA:43152"/>
        <dbReference type="Rhea" id="RHEA-COMP:10365"/>
        <dbReference type="Rhea" id="RHEA-COMP:10366"/>
        <dbReference type="ChEBI" id="CHEBI:15378"/>
        <dbReference type="ChEBI" id="CHEBI:57856"/>
        <dbReference type="ChEBI" id="CHEBI:59789"/>
        <dbReference type="ChEBI" id="CHEBI:74411"/>
        <dbReference type="ChEBI" id="CHEBI:74491"/>
        <dbReference type="EC" id="2.1.1.220"/>
    </reaction>
</comment>
<gene>
    <name evidence="8" type="ordered locus">Deba_1145</name>
</gene>
<dbReference type="EC" id="2.1.1.220" evidence="5"/>
<dbReference type="EMBL" id="CP002085">
    <property type="protein sequence ID" value="ADK84513.1"/>
    <property type="molecule type" value="Genomic_DNA"/>
</dbReference>
<keyword evidence="2 5" id="KW-0808">Transferase</keyword>
<dbReference type="GO" id="GO:0031515">
    <property type="term" value="C:tRNA (m1A) methyltransferase complex"/>
    <property type="evidence" value="ECO:0007669"/>
    <property type="project" value="UniProtKB-UniRule"/>
</dbReference>
<evidence type="ECO:0000256" key="2">
    <source>
        <dbReference type="ARBA" id="ARBA00022679"/>
    </source>
</evidence>
<comment type="function">
    <text evidence="5">Catalyzes the S-adenosyl-L-methionine-dependent formation of N(1)-methyladenine at position 58 (m1A58) in tRNA.</text>
</comment>
<comment type="subunit">
    <text evidence="5">Homotetramer composed of a dimer of dimers.</text>
</comment>
<feature type="binding site" evidence="6">
    <location>
        <position position="134"/>
    </location>
    <ligand>
        <name>S-adenosyl-L-methionine</name>
        <dbReference type="ChEBI" id="CHEBI:59789"/>
    </ligand>
</feature>
<proteinExistence type="inferred from homology"/>
<accession>E1QIU0</accession>
<evidence type="ECO:0000313" key="9">
    <source>
        <dbReference type="Proteomes" id="UP000009047"/>
    </source>
</evidence>
<dbReference type="InterPro" id="IPR049470">
    <property type="entry name" value="TRM61_C"/>
</dbReference>
<dbReference type="RefSeq" id="WP_013257967.1">
    <property type="nucleotide sequence ID" value="NC_014365.1"/>
</dbReference>
<dbReference type="PANTHER" id="PTHR12133">
    <property type="entry name" value="TRNA (ADENINE(58)-N(1))-METHYLTRANSFERASE"/>
    <property type="match status" value="1"/>
</dbReference>
<organism evidence="8 9">
    <name type="scientific">Desulfarculus baarsii (strain ATCC 33931 / DSM 2075 / LMG 7858 / VKM B-1802 / 2st14)</name>
    <dbReference type="NCBI Taxonomy" id="644282"/>
    <lineage>
        <taxon>Bacteria</taxon>
        <taxon>Pseudomonadati</taxon>
        <taxon>Thermodesulfobacteriota</taxon>
        <taxon>Desulfarculia</taxon>
        <taxon>Desulfarculales</taxon>
        <taxon>Desulfarculaceae</taxon>
        <taxon>Desulfarculus</taxon>
    </lineage>
</organism>
<dbReference type="STRING" id="644282.Deba_1145"/>
<dbReference type="PANTHER" id="PTHR12133:SF1">
    <property type="entry name" value="TRNA (ADENINE(58)-N(1))-METHYLTRANSFERASE, MITOCHONDRIAL"/>
    <property type="match status" value="1"/>
</dbReference>
<evidence type="ECO:0000256" key="3">
    <source>
        <dbReference type="ARBA" id="ARBA00022691"/>
    </source>
</evidence>
<evidence type="ECO:0000256" key="4">
    <source>
        <dbReference type="ARBA" id="ARBA00022694"/>
    </source>
</evidence>
<keyword evidence="4 5" id="KW-0819">tRNA processing</keyword>
<dbReference type="HOGENOM" id="CLU_025402_0_0_7"/>
<dbReference type="GO" id="GO:0160107">
    <property type="term" value="F:tRNA (adenine(58)-N1)-methyltransferase activity"/>
    <property type="evidence" value="ECO:0007669"/>
    <property type="project" value="UniProtKB-EC"/>
</dbReference>
<dbReference type="OrthoDB" id="9781391at2"/>
<dbReference type="PIRSF" id="PIRSF017269">
    <property type="entry name" value="GCD14"/>
    <property type="match status" value="1"/>
</dbReference>
<evidence type="ECO:0000256" key="6">
    <source>
        <dbReference type="PIRSR" id="PIRSR017269-1"/>
    </source>
</evidence>
<dbReference type="Pfam" id="PF08704">
    <property type="entry name" value="GCD14"/>
    <property type="match status" value="1"/>
</dbReference>
<reference evidence="8 9" key="1">
    <citation type="journal article" date="2010" name="Stand. Genomic Sci.">
        <title>Complete genome sequence of Desulfarculus baarsii type strain (2st14).</title>
        <authorList>
            <person name="Sun H."/>
            <person name="Spring S."/>
            <person name="Lapidus A."/>
            <person name="Davenport K."/>
            <person name="Del Rio T.G."/>
            <person name="Tice H."/>
            <person name="Nolan M."/>
            <person name="Copeland A."/>
            <person name="Cheng J.F."/>
            <person name="Lucas S."/>
            <person name="Tapia R."/>
            <person name="Goodwin L."/>
            <person name="Pitluck S."/>
            <person name="Ivanova N."/>
            <person name="Pagani I."/>
            <person name="Mavromatis K."/>
            <person name="Ovchinnikova G."/>
            <person name="Pati A."/>
            <person name="Chen A."/>
            <person name="Palaniappan K."/>
            <person name="Hauser L."/>
            <person name="Chang Y.J."/>
            <person name="Jeffries C.D."/>
            <person name="Detter J.C."/>
            <person name="Han C."/>
            <person name="Rohde M."/>
            <person name="Brambilla E."/>
            <person name="Goker M."/>
            <person name="Woyke T."/>
            <person name="Bristow J."/>
            <person name="Eisen J.A."/>
            <person name="Markowitz V."/>
            <person name="Hugenholtz P."/>
            <person name="Kyrpides N.C."/>
            <person name="Klenk H.P."/>
            <person name="Land M."/>
        </authorList>
    </citation>
    <scope>NUCLEOTIDE SEQUENCE [LARGE SCALE GENOMIC DNA]</scope>
    <source>
        <strain evidence="9">ATCC 33931 / DSM 2075 / LMG 7858 / VKM B-1802 / 2st14</strain>
    </source>
</reference>
<keyword evidence="3 5" id="KW-0949">S-adenosyl-L-methionine</keyword>
<feature type="binding site" evidence="6">
    <location>
        <position position="165"/>
    </location>
    <ligand>
        <name>S-adenosyl-L-methionine</name>
        <dbReference type="ChEBI" id="CHEBI:59789"/>
    </ligand>
</feature>
<dbReference type="SUPFAM" id="SSF53335">
    <property type="entry name" value="S-adenosyl-L-methionine-dependent methyltransferases"/>
    <property type="match status" value="1"/>
</dbReference>
<comment type="similarity">
    <text evidence="5">Belongs to the class I-like SAM-binding methyltransferase superfamily. TRM61 family.</text>
</comment>
<dbReference type="AlphaFoldDB" id="E1QIU0"/>
<evidence type="ECO:0000313" key="8">
    <source>
        <dbReference type="EMBL" id="ADK84513.1"/>
    </source>
</evidence>
<sequence length="276" mass="31576">MIIDHDQPPFAPGEVLVLIDERDRAGLLIVPPPEETVRFHGEELSCEMLCQLREGQLIPVNKHRYLVMRPTMEQIIMNMPREAQVIYPKDLGMLLVWGDVAPGLRVLEVGAGHGALTMTLLRALGPEGRLVSYDIRQDHLNRTGKNIAAYLGQAALERWEPILADPAQEGFAQQAWDRLFTDVPEPWEMVLAARQALRPGGVWTAWVPTVPQMANLMEAVFEDPYFCLPVCYETLQRYWHVRKPSVRPAHEMKAHTGFVVCCRRRWRGDWRQEPEA</sequence>
<feature type="binding site" evidence="6">
    <location>
        <position position="139"/>
    </location>
    <ligand>
        <name>S-adenosyl-L-methionine</name>
        <dbReference type="ChEBI" id="CHEBI:59789"/>
    </ligand>
</feature>
<evidence type="ECO:0000256" key="1">
    <source>
        <dbReference type="ARBA" id="ARBA00022603"/>
    </source>
</evidence>
<protein>
    <recommendedName>
        <fullName evidence="5">tRNA (adenine(58)-N(1))-methyltransferase TrmI</fullName>
        <ecNumber evidence="5">2.1.1.220</ecNumber>
    </recommendedName>
</protein>
<dbReference type="CDD" id="cd02440">
    <property type="entry name" value="AdoMet_MTases"/>
    <property type="match status" value="1"/>
</dbReference>
<feature type="binding site" evidence="6">
    <location>
        <position position="182"/>
    </location>
    <ligand>
        <name>S-adenosyl-L-methionine</name>
        <dbReference type="ChEBI" id="CHEBI:59789"/>
    </ligand>
</feature>
<dbReference type="GO" id="GO:0030488">
    <property type="term" value="P:tRNA methylation"/>
    <property type="evidence" value="ECO:0007669"/>
    <property type="project" value="InterPro"/>
</dbReference>
<feature type="domain" description="tRNA (adenine(58)-N(1))-methyltransferase catalytic subunit TRM61 C-terminal" evidence="7">
    <location>
        <begin position="67"/>
        <end position="251"/>
    </location>
</feature>
<name>E1QIU0_DESB2</name>
<evidence type="ECO:0000259" key="7">
    <source>
        <dbReference type="Pfam" id="PF08704"/>
    </source>
</evidence>
<dbReference type="PROSITE" id="PS51620">
    <property type="entry name" value="SAM_TRM61"/>
    <property type="match status" value="1"/>
</dbReference>
<dbReference type="Proteomes" id="UP000009047">
    <property type="component" value="Chromosome"/>
</dbReference>
<keyword evidence="1 5" id="KW-0489">Methyltransferase</keyword>
<evidence type="ECO:0000256" key="5">
    <source>
        <dbReference type="PIRNR" id="PIRNR017269"/>
    </source>
</evidence>
<dbReference type="InterPro" id="IPR029063">
    <property type="entry name" value="SAM-dependent_MTases_sf"/>
</dbReference>
<dbReference type="KEGG" id="dbr:Deba_1145"/>
<dbReference type="eggNOG" id="COG2519">
    <property type="taxonomic scope" value="Bacteria"/>
</dbReference>
<dbReference type="InterPro" id="IPR014816">
    <property type="entry name" value="tRNA_MeTrfase_Gcd14"/>
</dbReference>
<keyword evidence="9" id="KW-1185">Reference proteome</keyword>